<dbReference type="RefSeq" id="XP_004352498.1">
    <property type="nucleotide sequence ID" value="XM_004352446.1"/>
</dbReference>
<feature type="domain" description="GRAM" evidence="3">
    <location>
        <begin position="231"/>
        <end position="296"/>
    </location>
</feature>
<dbReference type="SMART" id="SM00568">
    <property type="entry name" value="GRAM"/>
    <property type="match status" value="1"/>
</dbReference>
<organism evidence="4 5">
    <name type="scientific">Acanthamoeba castellanii (strain ATCC 30010 / Neff)</name>
    <dbReference type="NCBI Taxonomy" id="1257118"/>
    <lineage>
        <taxon>Eukaryota</taxon>
        <taxon>Amoebozoa</taxon>
        <taxon>Discosea</taxon>
        <taxon>Longamoebia</taxon>
        <taxon>Centramoebida</taxon>
        <taxon>Acanthamoebidae</taxon>
        <taxon>Acanthamoeba</taxon>
    </lineage>
</organism>
<feature type="coiled-coil region" evidence="1">
    <location>
        <begin position="127"/>
        <end position="192"/>
    </location>
</feature>
<evidence type="ECO:0000313" key="5">
    <source>
        <dbReference type="Proteomes" id="UP000011083"/>
    </source>
</evidence>
<feature type="compositionally biased region" description="Low complexity" evidence="2">
    <location>
        <begin position="51"/>
        <end position="66"/>
    </location>
</feature>
<name>L8HF32_ACACF</name>
<feature type="compositionally biased region" description="Basic and acidic residues" evidence="2">
    <location>
        <begin position="345"/>
        <end position="364"/>
    </location>
</feature>
<gene>
    <name evidence="4" type="ORF">ACA1_360360</name>
</gene>
<dbReference type="VEuPathDB" id="AmoebaDB:ACA1_360360"/>
<dbReference type="Gene3D" id="2.30.29.30">
    <property type="entry name" value="Pleckstrin-homology domain (PH domain)/Phosphotyrosine-binding domain (PTB)"/>
    <property type="match status" value="1"/>
</dbReference>
<evidence type="ECO:0000256" key="2">
    <source>
        <dbReference type="SAM" id="MobiDB-lite"/>
    </source>
</evidence>
<dbReference type="InterPro" id="IPR004182">
    <property type="entry name" value="GRAM"/>
</dbReference>
<dbReference type="Proteomes" id="UP000011083">
    <property type="component" value="Unassembled WGS sequence"/>
</dbReference>
<dbReference type="KEGG" id="acan:ACA1_360360"/>
<feature type="region of interest" description="Disordered" evidence="2">
    <location>
        <begin position="1"/>
        <end position="92"/>
    </location>
</feature>
<accession>L8HF32</accession>
<evidence type="ECO:0000259" key="3">
    <source>
        <dbReference type="SMART" id="SM00568"/>
    </source>
</evidence>
<dbReference type="AlphaFoldDB" id="L8HF32"/>
<dbReference type="Pfam" id="PF02893">
    <property type="entry name" value="GRAM"/>
    <property type="match status" value="1"/>
</dbReference>
<sequence>MNFISHLLASKGDRGSAERPVAAGPFPPAHKNSSTTASPEPSPPVSPRFKSPPAASSTTPAGAISPRGRPTAEDHHLQQQHGAPTAAVPTNVGHDGEVEKLVKVLRTQLHALKKERAAQDARYVALATKHQEDKELHEASLDQLRQHMAHMNDSLALLREDRELLNRDVLVEREANKKLTEENDQLKIHQGELSRHHKELEDQLATMAASELTARNFAANTRSIEDAQTDATFRQRFNLPATEFPIISYYCCHKHIYHGWLYITPAYVCFEPALLSKESSRITTPLTSITTLAKVRGFKYIPGTDNALIFKLKSGVEYFFNNFTHRDSVIANVVHQAAKFGHRIQSQDEKQIPDEGKAPKRPSDGVEPPASFGSLGQSKDTDSLPRPSSNSFDHSNVVPLPRVSHQRPRSLSDVG</sequence>
<protein>
    <submittedName>
        <fullName evidence="4">GRAM domain containing protein</fullName>
    </submittedName>
</protein>
<keyword evidence="1" id="KW-0175">Coiled coil</keyword>
<proteinExistence type="predicted"/>
<dbReference type="EMBL" id="KB007867">
    <property type="protein sequence ID" value="ELR23021.1"/>
    <property type="molecule type" value="Genomic_DNA"/>
</dbReference>
<feature type="region of interest" description="Disordered" evidence="2">
    <location>
        <begin position="342"/>
        <end position="415"/>
    </location>
</feature>
<evidence type="ECO:0000256" key="1">
    <source>
        <dbReference type="SAM" id="Coils"/>
    </source>
</evidence>
<keyword evidence="5" id="KW-1185">Reference proteome</keyword>
<dbReference type="GeneID" id="14923990"/>
<evidence type="ECO:0000313" key="4">
    <source>
        <dbReference type="EMBL" id="ELR23021.1"/>
    </source>
</evidence>
<dbReference type="InterPro" id="IPR011993">
    <property type="entry name" value="PH-like_dom_sf"/>
</dbReference>
<reference evidence="4 5" key="1">
    <citation type="journal article" date="2013" name="Genome Biol.">
        <title>Genome of Acanthamoeba castellanii highlights extensive lateral gene transfer and early evolution of tyrosine kinase signaling.</title>
        <authorList>
            <person name="Clarke M."/>
            <person name="Lohan A.J."/>
            <person name="Liu B."/>
            <person name="Lagkouvardos I."/>
            <person name="Roy S."/>
            <person name="Zafar N."/>
            <person name="Bertelli C."/>
            <person name="Schilde C."/>
            <person name="Kianianmomeni A."/>
            <person name="Burglin T.R."/>
            <person name="Frech C."/>
            <person name="Turcotte B."/>
            <person name="Kopec K.O."/>
            <person name="Synnott J.M."/>
            <person name="Choo C."/>
            <person name="Paponov I."/>
            <person name="Finkler A."/>
            <person name="Soon Heng Tan C."/>
            <person name="Hutchins A.P."/>
            <person name="Weinmeier T."/>
            <person name="Rattei T."/>
            <person name="Chu J.S."/>
            <person name="Gimenez G."/>
            <person name="Irimia M."/>
            <person name="Rigden D.J."/>
            <person name="Fitzpatrick D.A."/>
            <person name="Lorenzo-Morales J."/>
            <person name="Bateman A."/>
            <person name="Chiu C.H."/>
            <person name="Tang P."/>
            <person name="Hegemann P."/>
            <person name="Fromm H."/>
            <person name="Raoult D."/>
            <person name="Greub G."/>
            <person name="Miranda-Saavedra D."/>
            <person name="Chen N."/>
            <person name="Nash P."/>
            <person name="Ginger M.L."/>
            <person name="Horn M."/>
            <person name="Schaap P."/>
            <person name="Caler L."/>
            <person name="Loftus B."/>
        </authorList>
    </citation>
    <scope>NUCLEOTIDE SEQUENCE [LARGE SCALE GENOMIC DNA]</scope>
    <source>
        <strain evidence="4 5">Neff</strain>
    </source>
</reference>